<name>A0A1W0X7J9_HYPEX</name>
<evidence type="ECO:0000313" key="3">
    <source>
        <dbReference type="Proteomes" id="UP000192578"/>
    </source>
</evidence>
<proteinExistence type="predicted"/>
<gene>
    <name evidence="2" type="ORF">BV898_02592</name>
</gene>
<dbReference type="AlphaFoldDB" id="A0A1W0X7J9"/>
<evidence type="ECO:0000256" key="1">
    <source>
        <dbReference type="SAM" id="SignalP"/>
    </source>
</evidence>
<dbReference type="Proteomes" id="UP000192578">
    <property type="component" value="Unassembled WGS sequence"/>
</dbReference>
<feature type="chain" id="PRO_5012370752" evidence="1">
    <location>
        <begin position="32"/>
        <end position="256"/>
    </location>
</feature>
<comment type="caution">
    <text evidence="2">The sequence shown here is derived from an EMBL/GenBank/DDBJ whole genome shotgun (WGS) entry which is preliminary data.</text>
</comment>
<reference evidence="3" key="1">
    <citation type="submission" date="2017-01" db="EMBL/GenBank/DDBJ databases">
        <title>Comparative genomics of anhydrobiosis in the tardigrade Hypsibius dujardini.</title>
        <authorList>
            <person name="Yoshida Y."/>
            <person name="Koutsovoulos G."/>
            <person name="Laetsch D."/>
            <person name="Stevens L."/>
            <person name="Kumar S."/>
            <person name="Horikawa D."/>
            <person name="Ishino K."/>
            <person name="Komine S."/>
            <person name="Tomita M."/>
            <person name="Blaxter M."/>
            <person name="Arakawa K."/>
        </authorList>
    </citation>
    <scope>NUCLEOTIDE SEQUENCE [LARGE SCALE GENOMIC DNA]</scope>
    <source>
        <strain evidence="3">Z151</strain>
    </source>
</reference>
<protein>
    <submittedName>
        <fullName evidence="2">Uncharacterized protein</fullName>
    </submittedName>
</protein>
<evidence type="ECO:0000313" key="2">
    <source>
        <dbReference type="EMBL" id="OQV23473.1"/>
    </source>
</evidence>
<keyword evidence="1" id="KW-0732">Signal</keyword>
<sequence>MEVHLSSSKISATLGLFWSLVVFLQVVVNDAASIRSSANREESSLLQALRTKRQLGYSSYQNAQGAYGQGMQGAPGSMGQGGNMGAIGGGGMYGSGMSGSGMGPGGMPPMGGMTGMQMGGAGSSTYYHGGLGGQQQPALSGGGLGGGGMGGMSGGMGGVGGGYPQGMQGPSAIGSTYGGARGGFSYNPEVGVVGPQGYGGGYEQLGIGQYPFLDPKTYWAVAGVSTGTPSKSASSALPAVLLGLLSTITLTLLCRS</sequence>
<organism evidence="2 3">
    <name type="scientific">Hypsibius exemplaris</name>
    <name type="common">Freshwater tardigrade</name>
    <dbReference type="NCBI Taxonomy" id="2072580"/>
    <lineage>
        <taxon>Eukaryota</taxon>
        <taxon>Metazoa</taxon>
        <taxon>Ecdysozoa</taxon>
        <taxon>Tardigrada</taxon>
        <taxon>Eutardigrada</taxon>
        <taxon>Parachela</taxon>
        <taxon>Hypsibioidea</taxon>
        <taxon>Hypsibiidae</taxon>
        <taxon>Hypsibius</taxon>
    </lineage>
</organism>
<dbReference type="EMBL" id="MTYJ01000011">
    <property type="protein sequence ID" value="OQV23473.1"/>
    <property type="molecule type" value="Genomic_DNA"/>
</dbReference>
<keyword evidence="3" id="KW-1185">Reference proteome</keyword>
<feature type="signal peptide" evidence="1">
    <location>
        <begin position="1"/>
        <end position="31"/>
    </location>
</feature>
<accession>A0A1W0X7J9</accession>